<sequence length="279" mass="30534">MQRPYWTPGATKSAVTPKNNGVKPSAPVKTTVAPPAAVQCKLPAAPSAATPRARTKVAATTKPPSLVKQLLKVCKIVRQPVAPKPVAPVVVTKTVQRAAVQAKPRPDLAQSTVQPRNTAARVLSAPKARLQPVTVTLPAKRQPARLPMRERLWRMTDVNGIDSLVPTTGAVYGCAKQCTFDWAKPTRPSTCDGPSQGQGSTETEIMWSMLTHRVPVQYSPSLSSKVLTRPSPWWVSYPQKVLRNTKYRLHDSFQSLAPDVLLALGYFYPRPKARRLRLA</sequence>
<dbReference type="GeneID" id="19946726"/>
<evidence type="ECO:0000313" key="2">
    <source>
        <dbReference type="EMBL" id="EQC36550.1"/>
    </source>
</evidence>
<evidence type="ECO:0000313" key="3">
    <source>
        <dbReference type="Proteomes" id="UP000030762"/>
    </source>
</evidence>
<keyword evidence="3" id="KW-1185">Reference proteome</keyword>
<feature type="region of interest" description="Disordered" evidence="1">
    <location>
        <begin position="1"/>
        <end position="30"/>
    </location>
</feature>
<dbReference type="Proteomes" id="UP000030762">
    <property type="component" value="Unassembled WGS sequence"/>
</dbReference>
<dbReference type="EMBL" id="JH767147">
    <property type="protein sequence ID" value="EQC36550.1"/>
    <property type="molecule type" value="Genomic_DNA"/>
</dbReference>
<dbReference type="OrthoDB" id="10374782at2759"/>
<dbReference type="InParanoid" id="T0QRJ8"/>
<protein>
    <submittedName>
        <fullName evidence="2">Uncharacterized protein</fullName>
    </submittedName>
</protein>
<dbReference type="VEuPathDB" id="FungiDB:SDRG_05999"/>
<gene>
    <name evidence="2" type="ORF">SDRG_05999</name>
</gene>
<organism evidence="2 3">
    <name type="scientific">Saprolegnia diclina (strain VS20)</name>
    <dbReference type="NCBI Taxonomy" id="1156394"/>
    <lineage>
        <taxon>Eukaryota</taxon>
        <taxon>Sar</taxon>
        <taxon>Stramenopiles</taxon>
        <taxon>Oomycota</taxon>
        <taxon>Saprolegniomycetes</taxon>
        <taxon>Saprolegniales</taxon>
        <taxon>Saprolegniaceae</taxon>
        <taxon>Saprolegnia</taxon>
    </lineage>
</organism>
<reference evidence="2 3" key="1">
    <citation type="submission" date="2012-04" db="EMBL/GenBank/DDBJ databases">
        <title>The Genome Sequence of Saprolegnia declina VS20.</title>
        <authorList>
            <consortium name="The Broad Institute Genome Sequencing Platform"/>
            <person name="Russ C."/>
            <person name="Nusbaum C."/>
            <person name="Tyler B."/>
            <person name="van West P."/>
            <person name="Dieguez-Uribeondo J."/>
            <person name="de Bruijn I."/>
            <person name="Tripathy S."/>
            <person name="Jiang R."/>
            <person name="Young S.K."/>
            <person name="Zeng Q."/>
            <person name="Gargeya S."/>
            <person name="Fitzgerald M."/>
            <person name="Haas B."/>
            <person name="Abouelleil A."/>
            <person name="Alvarado L."/>
            <person name="Arachchi H.M."/>
            <person name="Berlin A."/>
            <person name="Chapman S.B."/>
            <person name="Goldberg J."/>
            <person name="Griggs A."/>
            <person name="Gujja S."/>
            <person name="Hansen M."/>
            <person name="Howarth C."/>
            <person name="Imamovic A."/>
            <person name="Larimer J."/>
            <person name="McCowen C."/>
            <person name="Montmayeur A."/>
            <person name="Murphy C."/>
            <person name="Neiman D."/>
            <person name="Pearson M."/>
            <person name="Priest M."/>
            <person name="Roberts A."/>
            <person name="Saif S."/>
            <person name="Shea T."/>
            <person name="Sisk P."/>
            <person name="Sykes S."/>
            <person name="Wortman J."/>
            <person name="Nusbaum C."/>
            <person name="Birren B."/>
        </authorList>
    </citation>
    <scope>NUCLEOTIDE SEQUENCE [LARGE SCALE GENOMIC DNA]</scope>
    <source>
        <strain evidence="2 3">VS20</strain>
    </source>
</reference>
<dbReference type="AlphaFoldDB" id="T0QRJ8"/>
<name>T0QRJ8_SAPDV</name>
<proteinExistence type="predicted"/>
<evidence type="ECO:0000256" key="1">
    <source>
        <dbReference type="SAM" id="MobiDB-lite"/>
    </source>
</evidence>
<accession>T0QRJ8</accession>
<dbReference type="RefSeq" id="XP_008609971.1">
    <property type="nucleotide sequence ID" value="XM_008611749.1"/>
</dbReference>